<organism evidence="2">
    <name type="scientific">Shewanella xiamenensis</name>
    <dbReference type="NCBI Taxonomy" id="332186"/>
    <lineage>
        <taxon>Bacteria</taxon>
        <taxon>Pseudomonadati</taxon>
        <taxon>Pseudomonadota</taxon>
        <taxon>Gammaproteobacteria</taxon>
        <taxon>Alteromonadales</taxon>
        <taxon>Shewanellaceae</taxon>
        <taxon>Shewanella</taxon>
    </lineage>
</organism>
<reference evidence="2" key="2">
    <citation type="submission" date="2019-04" db="EMBL/GenBank/DDBJ databases">
        <authorList>
            <person name="Zou H."/>
        </authorList>
    </citation>
    <scope>NUCLEOTIDE SEQUENCE</scope>
    <source>
        <strain evidence="2">2015oxa</strain>
    </source>
</reference>
<comment type="caution">
    <text evidence="2">The sequence shown here is derived from an EMBL/GenBank/DDBJ whole genome shotgun (WGS) entry which is preliminary data.</text>
</comment>
<dbReference type="GO" id="GO:0016747">
    <property type="term" value="F:acyltransferase activity, transferring groups other than amino-acyl groups"/>
    <property type="evidence" value="ECO:0007669"/>
    <property type="project" value="InterPro"/>
</dbReference>
<dbReference type="AlphaFoldDB" id="A0AAW6QTX5"/>
<dbReference type="PROSITE" id="PS51186">
    <property type="entry name" value="GNAT"/>
    <property type="match status" value="1"/>
</dbReference>
<name>A0AAW6QTX5_9GAMM</name>
<protein>
    <submittedName>
        <fullName evidence="2">GNAT family N-acetyltransferase</fullName>
    </submittedName>
</protein>
<evidence type="ECO:0000313" key="2">
    <source>
        <dbReference type="EMBL" id="MDG5898881.1"/>
    </source>
</evidence>
<dbReference type="Gene3D" id="3.40.630.30">
    <property type="match status" value="1"/>
</dbReference>
<evidence type="ECO:0000259" key="1">
    <source>
        <dbReference type="PROSITE" id="PS51186"/>
    </source>
</evidence>
<dbReference type="EMBL" id="SUNE01000001">
    <property type="protein sequence ID" value="MDG5898881.1"/>
    <property type="molecule type" value="Genomic_DNA"/>
</dbReference>
<gene>
    <name evidence="2" type="ORF">E2650_02955</name>
</gene>
<dbReference type="SUPFAM" id="SSF55729">
    <property type="entry name" value="Acyl-CoA N-acyltransferases (Nat)"/>
    <property type="match status" value="1"/>
</dbReference>
<feature type="domain" description="N-acetyltransferase" evidence="1">
    <location>
        <begin position="37"/>
        <end position="215"/>
    </location>
</feature>
<reference evidence="2" key="1">
    <citation type="journal article" date="2019" name="Int J Environ Res Public Health">
        <title>Characterization of Chromosome-Mediated BlaOXA-894 in Shewanella xiamenensis Isolated from Pig Wastewater.</title>
        <authorList>
            <person name="Zou H."/>
            <person name="Zhou Z."/>
            <person name="Xia H."/>
            <person name="Zhao Q."/>
            <person name="Li X."/>
        </authorList>
    </citation>
    <scope>NUCLEOTIDE SEQUENCE</scope>
    <source>
        <strain evidence="2">2015oxa</strain>
    </source>
</reference>
<dbReference type="InterPro" id="IPR000182">
    <property type="entry name" value="GNAT_dom"/>
</dbReference>
<dbReference type="InterPro" id="IPR016181">
    <property type="entry name" value="Acyl_CoA_acyltransferase"/>
</dbReference>
<dbReference type="Pfam" id="PF00583">
    <property type="entry name" value="Acetyltransf_1"/>
    <property type="match status" value="1"/>
</dbReference>
<accession>A0AAW6QTX5</accession>
<sequence length="222" mass="25706">MALLANFFLKDKVFSIYLSILTRLKSSDKLNLDIPLMQTRLATKQDVDILAALERQHLNDELMSNGVNLEGQAFNRNELTQLIDKHWIVVAEINGRIIGYVIAGRWSFFETWPIYRNLLKRLNRINGDGPQLTVQNSCQYGPIWVDKAYRGQGVFEALVTRIYREVAPSFTYLVTFIADENERSLAAHTRKAKMQVADFFTFSDRDYYIMSVDIRSYALAHR</sequence>
<dbReference type="Proteomes" id="UP001152518">
    <property type="component" value="Unassembled WGS sequence"/>
</dbReference>
<proteinExistence type="predicted"/>